<dbReference type="NCBIfam" id="TIGR03696">
    <property type="entry name" value="Rhs_assc_core"/>
    <property type="match status" value="1"/>
</dbReference>
<feature type="domain" description="Teneurin-like YD-shell" evidence="2">
    <location>
        <begin position="184"/>
        <end position="613"/>
    </location>
</feature>
<dbReference type="InterPro" id="IPR022385">
    <property type="entry name" value="Rhs_assc_core"/>
</dbReference>
<comment type="caution">
    <text evidence="3">The sequence shown here is derived from an EMBL/GenBank/DDBJ whole genome shotgun (WGS) entry which is preliminary data.</text>
</comment>
<gene>
    <name evidence="3" type="ORF">NO1_0197</name>
</gene>
<dbReference type="AlphaFoldDB" id="A0A388T7U6"/>
<dbReference type="EMBL" id="BGZN01000002">
    <property type="protein sequence ID" value="GBR72701.1"/>
    <property type="molecule type" value="Genomic_DNA"/>
</dbReference>
<reference evidence="3 4" key="1">
    <citation type="journal article" date="2019" name="ISME J.">
        <title>Genome analyses of uncultured TG2/ZB3 bacteria in 'Margulisbacteria' specifically attached to ectosymbiotic spirochetes of protists in the termite gut.</title>
        <authorList>
            <person name="Utami Y.D."/>
            <person name="Kuwahara H."/>
            <person name="Igai K."/>
            <person name="Murakami T."/>
            <person name="Sugaya K."/>
            <person name="Morikawa T."/>
            <person name="Nagura Y."/>
            <person name="Yuki M."/>
            <person name="Deevong P."/>
            <person name="Inoue T."/>
            <person name="Kihara K."/>
            <person name="Lo N."/>
            <person name="Yamada A."/>
            <person name="Ohkuma M."/>
            <person name="Hongoh Y."/>
        </authorList>
    </citation>
    <scope>NUCLEOTIDE SEQUENCE [LARGE SCALE GENOMIC DNA]</scope>
    <source>
        <strain evidence="3">NkOx7-01</strain>
    </source>
</reference>
<organism evidence="3 4">
    <name type="scientific">Termititenax aidoneus</name>
    <dbReference type="NCBI Taxonomy" id="2218524"/>
    <lineage>
        <taxon>Bacteria</taxon>
        <taxon>Bacillati</taxon>
        <taxon>Candidatus Margulisiibacteriota</taxon>
        <taxon>Candidatus Termititenacia</taxon>
        <taxon>Candidatus Termititenacales</taxon>
        <taxon>Candidatus Termititenacaceae</taxon>
        <taxon>Candidatus Termititenax</taxon>
    </lineage>
</organism>
<name>A0A388T7U6_TERA1</name>
<dbReference type="PANTHER" id="PTHR32305">
    <property type="match status" value="1"/>
</dbReference>
<dbReference type="NCBIfam" id="TIGR01643">
    <property type="entry name" value="YD_repeat_2x"/>
    <property type="match status" value="4"/>
</dbReference>
<dbReference type="Pfam" id="PF14891">
    <property type="entry name" value="Peptidase_M91"/>
    <property type="match status" value="1"/>
</dbReference>
<evidence type="ECO:0000313" key="3">
    <source>
        <dbReference type="EMBL" id="GBR72701.1"/>
    </source>
</evidence>
<dbReference type="Gene3D" id="2.180.10.10">
    <property type="entry name" value="RHS repeat-associated core"/>
    <property type="match status" value="2"/>
</dbReference>
<protein>
    <submittedName>
        <fullName evidence="3">Rhs family protein</fullName>
    </submittedName>
</protein>
<dbReference type="Pfam" id="PF05593">
    <property type="entry name" value="RHS_repeat"/>
    <property type="match status" value="1"/>
</dbReference>
<dbReference type="InterPro" id="IPR028208">
    <property type="entry name" value="Effector_pro_NleD-like"/>
</dbReference>
<keyword evidence="4" id="KW-1185">Reference proteome</keyword>
<evidence type="ECO:0000256" key="1">
    <source>
        <dbReference type="ARBA" id="ARBA00022737"/>
    </source>
</evidence>
<dbReference type="Proteomes" id="UP000269352">
    <property type="component" value="Unassembled WGS sequence"/>
</dbReference>
<proteinExistence type="predicted"/>
<dbReference type="InterPro" id="IPR006530">
    <property type="entry name" value="YD"/>
</dbReference>
<evidence type="ECO:0000259" key="2">
    <source>
        <dbReference type="Pfam" id="PF25023"/>
    </source>
</evidence>
<keyword evidence="1" id="KW-0677">Repeat</keyword>
<dbReference type="Pfam" id="PF25023">
    <property type="entry name" value="TEN_YD-shell"/>
    <property type="match status" value="1"/>
</dbReference>
<sequence>MDEAADQRTMYIRYDNSLHGLNKDINIYGLVAEQYVEEPEKDAGKKYGHVKREYDGRGRLTAERKYYTDSGFIEDRYEYDSSGNVTAHTDPNGVQTNYTYQYNAYPQTQSKTVDGKTYRTESNYSQHTGALLDRRDENDYRIEYAYDKLGRKIKERHPDGAEIKTAYLDNLYRTEVTDRKSRKTIYNYNPYGELKTVTDPLYNTTTYKTDKLGRLETISLADGRQYKYGYDVLNRATRITYPDGSSGVKGYEDSRNRVSVYDENGHGYMYDRDAYGNLIRVVRGDNNSDLQYEYEYNALKSIASPPRYLDELHYEQVRHTTIFENDLLGRRTRKTQADGTSEQFYYDANSNLTKHINYEGKQINYTYDGLNRIKREIYPDAGYNISYTYDNGQNALTRLTKVEDSSGTTEYKYNDLGLITEEKKTFMVGSTPLTNQGTEYTTKYEYDNTGLLLSIEYPQVHGQNVNVSYEYDDLDRIKSLKLNNNTFLTNTYDNVGRLTQKDYSNGVRETYKYDAKDRLVEHEAAVRQAHRPMAEPVSYGYAGEAIFLYKYEYDAAGNMVRRDITDGNVLRRMDTYEYDYINQLKVVNVPGARDLELSYDETFNRTYLKHGYGMISYNYNTTMNFLLNYAEDTDGDGAYEMSVQYAYDKQGNPTSKVYRDVRNGQNVRETARENYTWNDRDELTKIEGRVTESYTYDYRGLRHIKSNENNTYKYIYLQSNQPAFKYDVTNNVYDVFIYEGTKRVARVRFDSAHRTETEIFINNYQGSPTVVLSSTGNIQYQKYLDPWGNMEMEIGVPSSDIEFQYTDKELDTNTNLYYFQARYYDPLTNHFKGRDRVKLEDNLTNYFGINAYLFTNNNPVRNVDADGNRIVIAGDNAYQTRTLRTLNSLAGFAGTIDKTGEYTPTGPSKYPVASTLVTELVNSKYTVTIQKDFEFNGEKHTNAALADIDNYSGSYNGKGASSTVGFDPASSPVRLPVSNGKGGYRHEIVSNEIILGHELIHSFHNAQGTRLLGDMLYDPKIKGLEPEFKPKEELSTVGLGFENIYSENALRLEKGFNARVQY</sequence>
<dbReference type="InterPro" id="IPR050708">
    <property type="entry name" value="T6SS_VgrG/RHS"/>
</dbReference>
<dbReference type="InterPro" id="IPR056823">
    <property type="entry name" value="TEN-like_YD-shell"/>
</dbReference>
<evidence type="ECO:0000313" key="4">
    <source>
        <dbReference type="Proteomes" id="UP000269352"/>
    </source>
</evidence>
<dbReference type="InterPro" id="IPR031325">
    <property type="entry name" value="RHS_repeat"/>
</dbReference>
<dbReference type="PANTHER" id="PTHR32305:SF15">
    <property type="entry name" value="PROTEIN RHSA-RELATED"/>
    <property type="match status" value="1"/>
</dbReference>
<accession>A0A388T7U6</accession>